<dbReference type="AlphaFoldDB" id="A0A4C1VPT6"/>
<evidence type="ECO:0000313" key="3">
    <source>
        <dbReference type="Proteomes" id="UP000299102"/>
    </source>
</evidence>
<feature type="region of interest" description="Disordered" evidence="1">
    <location>
        <begin position="68"/>
        <end position="105"/>
    </location>
</feature>
<keyword evidence="3" id="KW-1185">Reference proteome</keyword>
<protein>
    <submittedName>
        <fullName evidence="2">Uncharacterized protein</fullName>
    </submittedName>
</protein>
<evidence type="ECO:0000256" key="1">
    <source>
        <dbReference type="SAM" id="MobiDB-lite"/>
    </source>
</evidence>
<feature type="region of interest" description="Disordered" evidence="1">
    <location>
        <begin position="1"/>
        <end position="37"/>
    </location>
</feature>
<evidence type="ECO:0000313" key="2">
    <source>
        <dbReference type="EMBL" id="GBP40673.1"/>
    </source>
</evidence>
<proteinExistence type="predicted"/>
<name>A0A4C1VPT6_EUMVA</name>
<dbReference type="Proteomes" id="UP000299102">
    <property type="component" value="Unassembled WGS sequence"/>
</dbReference>
<dbReference type="EMBL" id="BGZK01000386">
    <property type="protein sequence ID" value="GBP40673.1"/>
    <property type="molecule type" value="Genomic_DNA"/>
</dbReference>
<organism evidence="2 3">
    <name type="scientific">Eumeta variegata</name>
    <name type="common">Bagworm moth</name>
    <name type="synonym">Eumeta japonica</name>
    <dbReference type="NCBI Taxonomy" id="151549"/>
    <lineage>
        <taxon>Eukaryota</taxon>
        <taxon>Metazoa</taxon>
        <taxon>Ecdysozoa</taxon>
        <taxon>Arthropoda</taxon>
        <taxon>Hexapoda</taxon>
        <taxon>Insecta</taxon>
        <taxon>Pterygota</taxon>
        <taxon>Neoptera</taxon>
        <taxon>Endopterygota</taxon>
        <taxon>Lepidoptera</taxon>
        <taxon>Glossata</taxon>
        <taxon>Ditrysia</taxon>
        <taxon>Tineoidea</taxon>
        <taxon>Psychidae</taxon>
        <taxon>Oiketicinae</taxon>
        <taxon>Eumeta</taxon>
    </lineage>
</organism>
<comment type="caution">
    <text evidence="2">The sequence shown here is derived from an EMBL/GenBank/DDBJ whole genome shotgun (WGS) entry which is preliminary data.</text>
</comment>
<sequence>MFKRDSSSMSVRNRNREQEWDPDLECNGETSTFSGPSGVIDRQVIRTKVYSTAADRITIKDSVSDEDFERVRTAGGNSTSEWDSPYAGILPKNPGARSRRPPSGR</sequence>
<reference evidence="2 3" key="1">
    <citation type="journal article" date="2019" name="Commun. Biol.">
        <title>The bagworm genome reveals a unique fibroin gene that provides high tensile strength.</title>
        <authorList>
            <person name="Kono N."/>
            <person name="Nakamura H."/>
            <person name="Ohtoshi R."/>
            <person name="Tomita M."/>
            <person name="Numata K."/>
            <person name="Arakawa K."/>
        </authorList>
    </citation>
    <scope>NUCLEOTIDE SEQUENCE [LARGE SCALE GENOMIC DNA]</scope>
</reference>
<accession>A0A4C1VPT6</accession>
<gene>
    <name evidence="2" type="ORF">EVAR_36409_1</name>
</gene>